<dbReference type="PROSITE" id="PS00018">
    <property type="entry name" value="EF_HAND_1"/>
    <property type="match status" value="1"/>
</dbReference>
<reference evidence="4" key="1">
    <citation type="submission" date="2021-06" db="EMBL/GenBank/DDBJ databases">
        <authorList>
            <person name="Kallberg Y."/>
            <person name="Tangrot J."/>
            <person name="Rosling A."/>
        </authorList>
    </citation>
    <scope>NUCLEOTIDE SEQUENCE</scope>
    <source>
        <strain evidence="4">CL551</strain>
    </source>
</reference>
<dbReference type="InterPro" id="IPR011992">
    <property type="entry name" value="EF-hand-dom_pair"/>
</dbReference>
<accession>A0A9N9DT79</accession>
<feature type="compositionally biased region" description="Low complexity" evidence="2">
    <location>
        <begin position="249"/>
        <end position="261"/>
    </location>
</feature>
<dbReference type="EMBL" id="CAJVPV010010519">
    <property type="protein sequence ID" value="CAG8652091.1"/>
    <property type="molecule type" value="Genomic_DNA"/>
</dbReference>
<organism evidence="4 5">
    <name type="scientific">Acaulospora morrowiae</name>
    <dbReference type="NCBI Taxonomy" id="94023"/>
    <lineage>
        <taxon>Eukaryota</taxon>
        <taxon>Fungi</taxon>
        <taxon>Fungi incertae sedis</taxon>
        <taxon>Mucoromycota</taxon>
        <taxon>Glomeromycotina</taxon>
        <taxon>Glomeromycetes</taxon>
        <taxon>Diversisporales</taxon>
        <taxon>Acaulosporaceae</taxon>
        <taxon>Acaulospora</taxon>
    </lineage>
</organism>
<evidence type="ECO:0000256" key="1">
    <source>
        <dbReference type="ARBA" id="ARBA00022837"/>
    </source>
</evidence>
<evidence type="ECO:0000313" key="5">
    <source>
        <dbReference type="Proteomes" id="UP000789342"/>
    </source>
</evidence>
<evidence type="ECO:0000259" key="3">
    <source>
        <dbReference type="PROSITE" id="PS50222"/>
    </source>
</evidence>
<dbReference type="OrthoDB" id="10661372at2759"/>
<evidence type="ECO:0000313" key="4">
    <source>
        <dbReference type="EMBL" id="CAG8652091.1"/>
    </source>
</evidence>
<dbReference type="Gene3D" id="1.10.238.10">
    <property type="entry name" value="EF-hand"/>
    <property type="match status" value="1"/>
</dbReference>
<gene>
    <name evidence="4" type="ORF">AMORRO_LOCUS10012</name>
</gene>
<dbReference type="InterPro" id="IPR018247">
    <property type="entry name" value="EF_Hand_1_Ca_BS"/>
</dbReference>
<evidence type="ECO:0000256" key="2">
    <source>
        <dbReference type="SAM" id="MobiDB-lite"/>
    </source>
</evidence>
<proteinExistence type="predicted"/>
<dbReference type="Proteomes" id="UP000789342">
    <property type="component" value="Unassembled WGS sequence"/>
</dbReference>
<name>A0A9N9DT79_9GLOM</name>
<dbReference type="AlphaFoldDB" id="A0A9N9DT79"/>
<dbReference type="InterPro" id="IPR002048">
    <property type="entry name" value="EF_hand_dom"/>
</dbReference>
<keyword evidence="1" id="KW-0106">Calcium</keyword>
<protein>
    <submittedName>
        <fullName evidence="4">7914_t:CDS:1</fullName>
    </submittedName>
</protein>
<dbReference type="PROSITE" id="PS50222">
    <property type="entry name" value="EF_HAND_2"/>
    <property type="match status" value="1"/>
</dbReference>
<comment type="caution">
    <text evidence="4">The sequence shown here is derived from an EMBL/GenBank/DDBJ whole genome shotgun (WGS) entry which is preliminary data.</text>
</comment>
<dbReference type="SUPFAM" id="SSF47473">
    <property type="entry name" value="EF-hand"/>
    <property type="match status" value="1"/>
</dbReference>
<feature type="region of interest" description="Disordered" evidence="2">
    <location>
        <begin position="240"/>
        <end position="270"/>
    </location>
</feature>
<sequence>MSSANSLKPFSTAEIYHSFLQGVFDFFDITREQTIKLISLLQQKQNLKNSSILNKNPENEFQMVDTAEDAEESHGKENIKPVFFSPQTPHRIDQYHAFITDCPSPNLYANLVQFQHVYQSFSLEPLDYSEFSPTDAENNFSMETFVDHSKLNSGDNEACHLSKDSKKTDTEENKRWSQKTLVYFTLPRVNSRDDKSETIQFLKKAKFDDPPVNDEARSCKETPFLNVTTYLKKIFHNALSHGQPRKTTHSSNSNDNMTTTNCRKTRKPKSLKNKKLRKVSSFASAKPFDIQLLDMASVLNRKKGREGRKCGNREEITFENDSEDESTLIDLDEYTTNLEEDEEYIVIDSQENTLGLIDFNDFVENQKISEDKIENARWLFNFYDKDNDGLIDPSEMNQIIYEIYH</sequence>
<dbReference type="GO" id="GO:0005509">
    <property type="term" value="F:calcium ion binding"/>
    <property type="evidence" value="ECO:0007669"/>
    <property type="project" value="InterPro"/>
</dbReference>
<keyword evidence="5" id="KW-1185">Reference proteome</keyword>
<feature type="domain" description="EF-hand" evidence="3">
    <location>
        <begin position="371"/>
        <end position="405"/>
    </location>
</feature>